<dbReference type="SUPFAM" id="SSF53474">
    <property type="entry name" value="alpha/beta-Hydrolases"/>
    <property type="match status" value="1"/>
</dbReference>
<organism evidence="5">
    <name type="scientific">Salpingoeca rosetta (strain ATCC 50818 / BSB-021)</name>
    <dbReference type="NCBI Taxonomy" id="946362"/>
    <lineage>
        <taxon>Eukaryota</taxon>
        <taxon>Choanoflagellata</taxon>
        <taxon>Craspedida</taxon>
        <taxon>Salpingoecidae</taxon>
        <taxon>Salpingoeca</taxon>
    </lineage>
</organism>
<dbReference type="EMBL" id="GL832961">
    <property type="protein sequence ID" value="EGD82636.1"/>
    <property type="molecule type" value="Genomic_DNA"/>
</dbReference>
<dbReference type="InterPro" id="IPR029058">
    <property type="entry name" value="AB_hydrolase_fold"/>
</dbReference>
<evidence type="ECO:0000256" key="2">
    <source>
        <dbReference type="SAM" id="MobiDB-lite"/>
    </source>
</evidence>
<dbReference type="OrthoDB" id="1924787at2759"/>
<dbReference type="PANTHER" id="PTHR11062">
    <property type="entry name" value="EXOSTOSIN HEPARAN SULFATE GLYCOSYLTRANSFERASE -RELATED"/>
    <property type="match status" value="1"/>
</dbReference>
<dbReference type="InterPro" id="IPR004263">
    <property type="entry name" value="Exostosin"/>
</dbReference>
<name>F2U4S0_SALR5</name>
<feature type="domain" description="Exostosin GT47" evidence="3">
    <location>
        <begin position="104"/>
        <end position="254"/>
    </location>
</feature>
<reference evidence="4" key="1">
    <citation type="submission" date="2009-08" db="EMBL/GenBank/DDBJ databases">
        <title>Annotation of Salpingoeca rosetta.</title>
        <authorList>
            <consortium name="The Broad Institute Genome Sequencing Platform"/>
            <person name="Russ C."/>
            <person name="Cuomo C."/>
            <person name="Burger G."/>
            <person name="Gray M.W."/>
            <person name="Holland P.W.H."/>
            <person name="King N."/>
            <person name="Lang F.B.F."/>
            <person name="Roger A.J."/>
            <person name="Ruiz-Trillo I."/>
            <person name="Young S.K."/>
            <person name="Zeng Q."/>
            <person name="Gargeya S."/>
            <person name="Alvarado L."/>
            <person name="Berlin A."/>
            <person name="Chapman S.B."/>
            <person name="Chen Z."/>
            <person name="Freedman E."/>
            <person name="Gellesch M."/>
            <person name="Goldberg J."/>
            <person name="Griggs A."/>
            <person name="Gujja S."/>
            <person name="Heilman E."/>
            <person name="Heiman D."/>
            <person name="Howarth C."/>
            <person name="Mehta T."/>
            <person name="Neiman D."/>
            <person name="Pearson M."/>
            <person name="Roberts A."/>
            <person name="Saif S."/>
            <person name="Shea T."/>
            <person name="Shenoy N."/>
            <person name="Sisk P."/>
            <person name="Stolte C."/>
            <person name="Sykes S."/>
            <person name="White J."/>
            <person name="Yandava C."/>
            <person name="Haas B."/>
            <person name="Nusbaum C."/>
            <person name="Birren B."/>
        </authorList>
    </citation>
    <scope>NUCLEOTIDE SEQUENCE [LARGE SCALE GENOMIC DNA]</scope>
    <source>
        <strain evidence="4">ATCC 50818</strain>
    </source>
</reference>
<dbReference type="Proteomes" id="UP000007799">
    <property type="component" value="Unassembled WGS sequence"/>
</dbReference>
<dbReference type="InterPro" id="IPR040911">
    <property type="entry name" value="Exostosin_GT47"/>
</dbReference>
<gene>
    <name evidence="4" type="ORF">PTSG_03293</name>
</gene>
<dbReference type="eggNOG" id="KOG1021">
    <property type="taxonomic scope" value="Eukaryota"/>
</dbReference>
<dbReference type="KEGG" id="sre:PTSG_03293"/>
<accession>F2U4S0</accession>
<dbReference type="RefSeq" id="XP_004995872.1">
    <property type="nucleotide sequence ID" value="XM_004995815.1"/>
</dbReference>
<dbReference type="Pfam" id="PF03016">
    <property type="entry name" value="Exostosin_GT47"/>
    <property type="match status" value="2"/>
</dbReference>
<evidence type="ECO:0000313" key="4">
    <source>
        <dbReference type="EMBL" id="EGD82636.1"/>
    </source>
</evidence>
<dbReference type="GeneID" id="16076458"/>
<evidence type="ECO:0000256" key="1">
    <source>
        <dbReference type="ARBA" id="ARBA00010271"/>
    </source>
</evidence>
<evidence type="ECO:0000259" key="3">
    <source>
        <dbReference type="Pfam" id="PF03016"/>
    </source>
</evidence>
<feature type="region of interest" description="Disordered" evidence="2">
    <location>
        <begin position="1"/>
        <end position="20"/>
    </location>
</feature>
<comment type="similarity">
    <text evidence="1">Belongs to the glycosyltransferase 47 family.</text>
</comment>
<dbReference type="AlphaFoldDB" id="F2U4S0"/>
<proteinExistence type="inferred from homology"/>
<dbReference type="GO" id="GO:0016757">
    <property type="term" value="F:glycosyltransferase activity"/>
    <property type="evidence" value="ECO:0007669"/>
    <property type="project" value="InterPro"/>
</dbReference>
<dbReference type="InParanoid" id="F2U4S0"/>
<sequence>MGIRGIGTASRAGTSDYGHVRKHSKEELQRVCDATPHCAGFNTNGWLKTSTAKRVAGAADLCVKRQVAEQRVHVSAASDTGSDDTKAPLQTDVVADVLGALFSRHLRVYMYPLPESLQLPPTRDYKYAAEATFTRMLRASTFSTDSPEEAQLFFVRVSCAEARFTQRDREAGQRAADAHATAVLAHVQQRYPYWNRTQGRDHFFVCGHDMGAAPRTAAARMFPSARNMIALVNTADVTEPDYVVHKDISLPPHVGDGCPTPRLMDAIWAGCVPVFIADHYDPPLAKYVDWALLAVFIAEADAAHIKAHLEMDARTMYAHRSAYIARVRDRLTWWDPAQRQHTMGRSTSAFDLVMLELALRVGGRRR</sequence>
<feature type="domain" description="Exostosin GT47" evidence="3">
    <location>
        <begin position="255"/>
        <end position="307"/>
    </location>
</feature>
<evidence type="ECO:0000313" key="5">
    <source>
        <dbReference type="Proteomes" id="UP000007799"/>
    </source>
</evidence>
<dbReference type="PANTHER" id="PTHR11062:SF281">
    <property type="entry name" value="EXOSTOSIN-LIKE 2"/>
    <property type="match status" value="1"/>
</dbReference>
<keyword evidence="5" id="KW-1185">Reference proteome</keyword>
<protein>
    <recommendedName>
        <fullName evidence="3">Exostosin GT47 domain-containing protein</fullName>
    </recommendedName>
</protein>